<evidence type="ECO:0000313" key="2">
    <source>
        <dbReference type="Proteomes" id="UP000002071"/>
    </source>
</evidence>
<dbReference type="RefSeq" id="WP_015788413.1">
    <property type="nucleotide sequence ID" value="NC_013158.1"/>
</dbReference>
<dbReference type="eggNOG" id="arCOG06230">
    <property type="taxonomic scope" value="Archaea"/>
</dbReference>
<dbReference type="AlphaFoldDB" id="C7NTB1"/>
<dbReference type="InterPro" id="IPR055926">
    <property type="entry name" value="DUF7503"/>
</dbReference>
<dbReference type="OrthoDB" id="210272at2157"/>
<sequence>MSHSESEETSFLAQHPRMIGVLFMLLVLLTQMGAAAAGNASVTFGP</sequence>
<gene>
    <name evidence="1" type="ordered locus">Huta_0646</name>
</gene>
<organism evidence="1 2">
    <name type="scientific">Halorhabdus utahensis (strain DSM 12940 / JCM 11049 / AX-2)</name>
    <dbReference type="NCBI Taxonomy" id="519442"/>
    <lineage>
        <taxon>Archaea</taxon>
        <taxon>Methanobacteriati</taxon>
        <taxon>Methanobacteriota</taxon>
        <taxon>Stenosarchaea group</taxon>
        <taxon>Halobacteria</taxon>
        <taxon>Halobacteriales</taxon>
        <taxon>Haloarculaceae</taxon>
        <taxon>Halorhabdus</taxon>
    </lineage>
</organism>
<accession>C7NTB1</accession>
<reference evidence="1 2" key="1">
    <citation type="journal article" date="2009" name="Stand. Genomic Sci.">
        <title>Complete genome sequence of Halorhabdus utahensis type strain (AX-2).</title>
        <authorList>
            <person name="Anderson I."/>
            <person name="Tindall B.J."/>
            <person name="Pomrenke H."/>
            <person name="Goker M."/>
            <person name="Lapidus A."/>
            <person name="Nolan M."/>
            <person name="Copeland A."/>
            <person name="Glavina Del Rio T."/>
            <person name="Chen F."/>
            <person name="Tice H."/>
            <person name="Cheng J.F."/>
            <person name="Lucas S."/>
            <person name="Chertkov O."/>
            <person name="Bruce D."/>
            <person name="Brettin T."/>
            <person name="Detter J.C."/>
            <person name="Han C."/>
            <person name="Goodwin L."/>
            <person name="Land M."/>
            <person name="Hauser L."/>
            <person name="Chang Y.J."/>
            <person name="Jeffries C.D."/>
            <person name="Pitluck S."/>
            <person name="Pati A."/>
            <person name="Mavromatis K."/>
            <person name="Ivanova N."/>
            <person name="Ovchinnikova G."/>
            <person name="Chen A."/>
            <person name="Palaniappan K."/>
            <person name="Chain P."/>
            <person name="Rohde M."/>
            <person name="Bristow J."/>
            <person name="Eisen J.A."/>
            <person name="Markowitz V."/>
            <person name="Hugenholtz P."/>
            <person name="Kyrpides N.C."/>
            <person name="Klenk H.P."/>
        </authorList>
    </citation>
    <scope>NUCLEOTIDE SEQUENCE [LARGE SCALE GENOMIC DNA]</scope>
    <source>
        <strain evidence="2">DSM 12940 / JCM 11049 / AX-2</strain>
    </source>
</reference>
<dbReference type="EMBL" id="CP001687">
    <property type="protein sequence ID" value="ACV10833.1"/>
    <property type="molecule type" value="Genomic_DNA"/>
</dbReference>
<protein>
    <submittedName>
        <fullName evidence="1">Uncharacterized protein</fullName>
    </submittedName>
</protein>
<evidence type="ECO:0000313" key="1">
    <source>
        <dbReference type="EMBL" id="ACV10833.1"/>
    </source>
</evidence>
<proteinExistence type="predicted"/>
<dbReference type="Proteomes" id="UP000002071">
    <property type="component" value="Chromosome"/>
</dbReference>
<dbReference type="HOGENOM" id="CLU_217071_0_0_2"/>
<name>C7NTB1_HALUD</name>
<dbReference type="Pfam" id="PF24335">
    <property type="entry name" value="DUF7503"/>
    <property type="match status" value="1"/>
</dbReference>
<keyword evidence="2" id="KW-1185">Reference proteome</keyword>
<dbReference type="GeneID" id="54763354"/>
<dbReference type="KEGG" id="hut:Huta_0646"/>